<evidence type="ECO:0000256" key="4">
    <source>
        <dbReference type="ARBA" id="ARBA00022840"/>
    </source>
</evidence>
<keyword evidence="2" id="KW-0813">Transport</keyword>
<dbReference type="PROSITE" id="PS50893">
    <property type="entry name" value="ABC_TRANSPORTER_2"/>
    <property type="match status" value="1"/>
</dbReference>
<dbReference type="RefSeq" id="WP_223844383.1">
    <property type="nucleotide sequence ID" value="NZ_CP017316.1"/>
</dbReference>
<dbReference type="InterPro" id="IPR017871">
    <property type="entry name" value="ABC_transporter-like_CS"/>
</dbReference>
<dbReference type="InterPro" id="IPR003439">
    <property type="entry name" value="ABC_transporter-like_ATP-bd"/>
</dbReference>
<dbReference type="KEGG" id="srn:A4G23_02984"/>
<dbReference type="Proteomes" id="UP000095349">
    <property type="component" value="Chromosome"/>
</dbReference>
<name>A0A1D8G3V5_9ACTN</name>
<evidence type="ECO:0000256" key="5">
    <source>
        <dbReference type="SAM" id="MobiDB-lite"/>
    </source>
</evidence>
<dbReference type="EC" id="3.6.3.-" evidence="7"/>
<organism evidence="7 8">
    <name type="scientific">Streptomyces rubrolavendulae</name>
    <dbReference type="NCBI Taxonomy" id="285473"/>
    <lineage>
        <taxon>Bacteria</taxon>
        <taxon>Bacillati</taxon>
        <taxon>Actinomycetota</taxon>
        <taxon>Actinomycetes</taxon>
        <taxon>Kitasatosporales</taxon>
        <taxon>Streptomycetaceae</taxon>
        <taxon>Streptomyces</taxon>
    </lineage>
</organism>
<comment type="similarity">
    <text evidence="1">Belongs to the ABC transporter superfamily.</text>
</comment>
<keyword evidence="4 7" id="KW-0067">ATP-binding</keyword>
<evidence type="ECO:0000256" key="3">
    <source>
        <dbReference type="ARBA" id="ARBA00022741"/>
    </source>
</evidence>
<dbReference type="InterPro" id="IPR027417">
    <property type="entry name" value="P-loop_NTPase"/>
</dbReference>
<dbReference type="PANTHER" id="PTHR43335">
    <property type="entry name" value="ABC TRANSPORTER, ATP-BINDING PROTEIN"/>
    <property type="match status" value="1"/>
</dbReference>
<feature type="domain" description="ABC transporter" evidence="6">
    <location>
        <begin position="19"/>
        <end position="249"/>
    </location>
</feature>
<evidence type="ECO:0000256" key="1">
    <source>
        <dbReference type="ARBA" id="ARBA00005417"/>
    </source>
</evidence>
<feature type="region of interest" description="Disordered" evidence="5">
    <location>
        <begin position="267"/>
        <end position="287"/>
    </location>
</feature>
<keyword evidence="3" id="KW-0547">Nucleotide-binding</keyword>
<accession>A0A1D8G3V5</accession>
<dbReference type="PROSITE" id="PS00211">
    <property type="entry name" value="ABC_TRANSPORTER_1"/>
    <property type="match status" value="1"/>
</dbReference>
<proteinExistence type="inferred from homology"/>
<dbReference type="GO" id="GO:0016887">
    <property type="term" value="F:ATP hydrolysis activity"/>
    <property type="evidence" value="ECO:0007669"/>
    <property type="project" value="InterPro"/>
</dbReference>
<evidence type="ECO:0000256" key="2">
    <source>
        <dbReference type="ARBA" id="ARBA00022448"/>
    </source>
</evidence>
<evidence type="ECO:0000313" key="8">
    <source>
        <dbReference type="Proteomes" id="UP000095349"/>
    </source>
</evidence>
<protein>
    <submittedName>
        <fullName evidence="7">Putative ABC transporter ATP-binding protein YxlF</fullName>
        <ecNumber evidence="7">3.6.3.-</ecNumber>
    </submittedName>
</protein>
<keyword evidence="7" id="KW-0378">Hydrolase</keyword>
<dbReference type="PATRIC" id="fig|285473.5.peg.3113"/>
<dbReference type="STRING" id="285473.A4G23_02984"/>
<gene>
    <name evidence="7" type="primary">yxlF_4</name>
    <name evidence="7" type="ORF">A4G23_02984</name>
</gene>
<dbReference type="InterPro" id="IPR003593">
    <property type="entry name" value="AAA+_ATPase"/>
</dbReference>
<feature type="compositionally biased region" description="Gly residues" evidence="5">
    <location>
        <begin position="270"/>
        <end position="287"/>
    </location>
</feature>
<dbReference type="AlphaFoldDB" id="A0A1D8G3V5"/>
<keyword evidence="8" id="KW-1185">Reference proteome</keyword>
<dbReference type="Pfam" id="PF00005">
    <property type="entry name" value="ABC_tran"/>
    <property type="match status" value="1"/>
</dbReference>
<dbReference type="GeneID" id="91404517"/>
<evidence type="ECO:0000259" key="6">
    <source>
        <dbReference type="PROSITE" id="PS50893"/>
    </source>
</evidence>
<dbReference type="EMBL" id="CP017316">
    <property type="protein sequence ID" value="AOT60120.1"/>
    <property type="molecule type" value="Genomic_DNA"/>
</dbReference>
<dbReference type="PANTHER" id="PTHR43335:SF2">
    <property type="entry name" value="ABC TRANSPORTER, ATP-BINDING PROTEIN"/>
    <property type="match status" value="1"/>
</dbReference>
<dbReference type="SMART" id="SM00382">
    <property type="entry name" value="AAA"/>
    <property type="match status" value="1"/>
</dbReference>
<evidence type="ECO:0000313" key="7">
    <source>
        <dbReference type="EMBL" id="AOT60120.1"/>
    </source>
</evidence>
<reference evidence="7 8" key="1">
    <citation type="submission" date="2016-09" db="EMBL/GenBank/DDBJ databases">
        <title>Streptomyces rubrolavendulae MJM4426 Genome sequencing and assembly.</title>
        <authorList>
            <person name="Kim J.-G."/>
        </authorList>
    </citation>
    <scope>NUCLEOTIDE SEQUENCE [LARGE SCALE GENOMIC DNA]</scope>
    <source>
        <strain evidence="7 8">MJM4426</strain>
    </source>
</reference>
<dbReference type="GO" id="GO:0005524">
    <property type="term" value="F:ATP binding"/>
    <property type="evidence" value="ECO:0007669"/>
    <property type="project" value="UniProtKB-KW"/>
</dbReference>
<sequence length="287" mass="30254">MSVESDTAAAGTEPAAAVAAVEGATVRYKTVVALDGVSAEFRPGTTALLGPNGAGKTTLLSLLSTARRPHEGTVSLLGEPVGGRARVRAVRARVGVLPQSFGYYPRFTVREFVEYAAWLRKVPRARRADRTREALRLVELEKHADRRMGELSGGMLRRAGIAQAVVNEPALLLLDEPTVGLDPAQRVGFRALIKDLGERSAVVMSTHLAEDVAHVCDRVHVLLDGRVRFTGSLTDLCARGPARSGKPVEVTGPAVESGYLAVVERHGDQGGRTGQGGHAGRGSGAAS</sequence>
<dbReference type="SUPFAM" id="SSF52540">
    <property type="entry name" value="P-loop containing nucleoside triphosphate hydrolases"/>
    <property type="match status" value="1"/>
</dbReference>
<dbReference type="Gene3D" id="3.40.50.300">
    <property type="entry name" value="P-loop containing nucleotide triphosphate hydrolases"/>
    <property type="match status" value="1"/>
</dbReference>